<name>A0A6A4DTJ7_9STRA</name>
<reference evidence="2 3" key="1">
    <citation type="submission" date="2018-08" db="EMBL/GenBank/DDBJ databases">
        <title>Genomic investigation of the strawberry pathogen Phytophthora fragariae indicates pathogenicity is determined by transcriptional variation in three key races.</title>
        <authorList>
            <person name="Adams T.M."/>
            <person name="Armitage A.D."/>
            <person name="Sobczyk M.K."/>
            <person name="Bates H.J."/>
            <person name="Dunwell J.M."/>
            <person name="Nellist C.F."/>
            <person name="Harrison R.J."/>
        </authorList>
    </citation>
    <scope>NUCLEOTIDE SEQUENCE [LARGE SCALE GENOMIC DNA]</scope>
    <source>
        <strain evidence="2 3">SCRP333</strain>
    </source>
</reference>
<gene>
    <name evidence="2" type="ORF">PR003_g19737</name>
</gene>
<accession>A0A6A4DTJ7</accession>
<dbReference type="Proteomes" id="UP000434957">
    <property type="component" value="Unassembled WGS sequence"/>
</dbReference>
<evidence type="ECO:0000256" key="1">
    <source>
        <dbReference type="SAM" id="MobiDB-lite"/>
    </source>
</evidence>
<proteinExistence type="predicted"/>
<sequence length="68" mass="7136">MSLARGNSGLKSGEIDFKRSQSIPRHQGCERSALPRGHGGGATCTYPGCVKQAKLRLAGKCYRGGATT</sequence>
<comment type="caution">
    <text evidence="2">The sequence shown here is derived from an EMBL/GenBank/DDBJ whole genome shotgun (WGS) entry which is preliminary data.</text>
</comment>
<keyword evidence="3" id="KW-1185">Reference proteome</keyword>
<protein>
    <submittedName>
        <fullName evidence="2">Uncharacterized protein</fullName>
    </submittedName>
</protein>
<evidence type="ECO:0000313" key="3">
    <source>
        <dbReference type="Proteomes" id="UP000434957"/>
    </source>
</evidence>
<dbReference type="AlphaFoldDB" id="A0A6A4DTJ7"/>
<organism evidence="2 3">
    <name type="scientific">Phytophthora rubi</name>
    <dbReference type="NCBI Taxonomy" id="129364"/>
    <lineage>
        <taxon>Eukaryota</taxon>
        <taxon>Sar</taxon>
        <taxon>Stramenopiles</taxon>
        <taxon>Oomycota</taxon>
        <taxon>Peronosporomycetes</taxon>
        <taxon>Peronosporales</taxon>
        <taxon>Peronosporaceae</taxon>
        <taxon>Phytophthora</taxon>
    </lineage>
</organism>
<feature type="region of interest" description="Disordered" evidence="1">
    <location>
        <begin position="1"/>
        <end position="34"/>
    </location>
</feature>
<evidence type="ECO:0000313" key="2">
    <source>
        <dbReference type="EMBL" id="KAE9312511.1"/>
    </source>
</evidence>
<dbReference type="EMBL" id="QXFT01001690">
    <property type="protein sequence ID" value="KAE9312511.1"/>
    <property type="molecule type" value="Genomic_DNA"/>
</dbReference>